<dbReference type="AlphaFoldDB" id="A0AAW1TMU3"/>
<protein>
    <submittedName>
        <fullName evidence="2">Uncharacterized protein</fullName>
    </submittedName>
</protein>
<sequence>MDEHYGSATPSQAEGQRKAKKKRSTAHESLMTSSEWAQERPRDKLVRQSCMAAAAITDTRSKESSMLLNEMLMRPVSHAAATCTHLALAQEAIKALLEACCNKQPAFGIDKLNAICKQAYNKESGTGRLVVMLLLTQGAINAPPCLAATRDKDANVRSKAVGQSVSLARILMQRQSVLDHNASKISGSLLQAIIPRLGDVSVNVPIRANLTDARALDYLLRLVRICDAPQMEKLRKALHAAYPAGLPKLWGQAAFQRLFKILSVPADRADSQQPADVQCLHDLLKAIYLLQSSQEDADPEDLGACKRECQAASSKKHDQPDEGRLVRIQEQLVSKLVANKLPPICYIPVLKGLLEDQNLSADQQVAAIEALTKILLLSPGLSLEHEESLSQCLSRGTLVEMTVIRSFGSMAAAHPVHHAHTLEMLGRLALDAGAGSIIAMAAAHEFGALVSSQRCNGSAWMGMIAEGLLHACPKVQSMMHAAFAAAMATASQRHQLVAAVLIHAADSLDLLRLAEVLTSTLAAKDFASDALHGELLKLIKAPGPKSDAAAVVLSHCKATHASLVSLQKALQGVSQGLSGSTCAALAKFVKGYAGAEGQSGKSGKTAELTAQLLLGLSRGAKPNRKLAKVSTAARSGDASTSTDIQEELALYRKALAKLNPQ</sequence>
<evidence type="ECO:0000313" key="2">
    <source>
        <dbReference type="EMBL" id="KAK9869090.1"/>
    </source>
</evidence>
<accession>A0AAW1TMU3</accession>
<organism evidence="2 3">
    <name type="scientific">Apatococcus fuscideae</name>
    <dbReference type="NCBI Taxonomy" id="2026836"/>
    <lineage>
        <taxon>Eukaryota</taxon>
        <taxon>Viridiplantae</taxon>
        <taxon>Chlorophyta</taxon>
        <taxon>core chlorophytes</taxon>
        <taxon>Trebouxiophyceae</taxon>
        <taxon>Chlorellales</taxon>
        <taxon>Chlorellaceae</taxon>
        <taxon>Apatococcus</taxon>
    </lineage>
</organism>
<name>A0AAW1TMU3_9CHLO</name>
<keyword evidence="3" id="KW-1185">Reference proteome</keyword>
<dbReference type="EMBL" id="JALJOV010000001">
    <property type="protein sequence ID" value="KAK9869090.1"/>
    <property type="molecule type" value="Genomic_DNA"/>
</dbReference>
<feature type="region of interest" description="Disordered" evidence="1">
    <location>
        <begin position="1"/>
        <end position="43"/>
    </location>
</feature>
<evidence type="ECO:0000313" key="3">
    <source>
        <dbReference type="Proteomes" id="UP001485043"/>
    </source>
</evidence>
<comment type="caution">
    <text evidence="2">The sequence shown here is derived from an EMBL/GenBank/DDBJ whole genome shotgun (WGS) entry which is preliminary data.</text>
</comment>
<reference evidence="2 3" key="1">
    <citation type="journal article" date="2024" name="Nat. Commun.">
        <title>Phylogenomics reveals the evolutionary origins of lichenization in chlorophyte algae.</title>
        <authorList>
            <person name="Puginier C."/>
            <person name="Libourel C."/>
            <person name="Otte J."/>
            <person name="Skaloud P."/>
            <person name="Haon M."/>
            <person name="Grisel S."/>
            <person name="Petersen M."/>
            <person name="Berrin J.G."/>
            <person name="Delaux P.M."/>
            <person name="Dal Grande F."/>
            <person name="Keller J."/>
        </authorList>
    </citation>
    <scope>NUCLEOTIDE SEQUENCE [LARGE SCALE GENOMIC DNA]</scope>
    <source>
        <strain evidence="2 3">SAG 2523</strain>
    </source>
</reference>
<dbReference type="Proteomes" id="UP001485043">
    <property type="component" value="Unassembled WGS sequence"/>
</dbReference>
<evidence type="ECO:0000256" key="1">
    <source>
        <dbReference type="SAM" id="MobiDB-lite"/>
    </source>
</evidence>
<proteinExistence type="predicted"/>
<gene>
    <name evidence="2" type="ORF">WJX84_009526</name>
</gene>